<sequence length="92" mass="10485">MVTKLTIVEKMKVVKAESQVVAGIKYIFEVLFGESTCKKGEMSATELSASNCQLKEGGNRALYKVELWEKPWENFEQFNVEKIRNVDASEHI</sequence>
<gene>
    <name evidence="5" type="primary">Necator_chrV.g20934</name>
    <name evidence="5" type="ORF">RB195_016141</name>
</gene>
<dbReference type="Gene3D" id="3.10.450.10">
    <property type="match status" value="1"/>
</dbReference>
<dbReference type="CDD" id="cd00042">
    <property type="entry name" value="CY"/>
    <property type="match status" value="1"/>
</dbReference>
<proteinExistence type="inferred from homology"/>
<dbReference type="Pfam" id="PF00031">
    <property type="entry name" value="Cystatin"/>
    <property type="match status" value="1"/>
</dbReference>
<comment type="caution">
    <text evidence="5">The sequence shown here is derived from an EMBL/GenBank/DDBJ whole genome shotgun (WGS) entry which is preliminary data.</text>
</comment>
<dbReference type="InterPro" id="IPR046350">
    <property type="entry name" value="Cystatin_sf"/>
</dbReference>
<evidence type="ECO:0000256" key="3">
    <source>
        <dbReference type="ARBA" id="ARBA00022704"/>
    </source>
</evidence>
<dbReference type="SUPFAM" id="SSF54403">
    <property type="entry name" value="Cystatin/monellin"/>
    <property type="match status" value="1"/>
</dbReference>
<evidence type="ECO:0000313" key="6">
    <source>
        <dbReference type="Proteomes" id="UP001303046"/>
    </source>
</evidence>
<evidence type="ECO:0000313" key="5">
    <source>
        <dbReference type="EMBL" id="KAK6758740.1"/>
    </source>
</evidence>
<name>A0ABR1E807_NECAM</name>
<dbReference type="Proteomes" id="UP001303046">
    <property type="component" value="Unassembled WGS sequence"/>
</dbReference>
<dbReference type="PANTHER" id="PTHR46186:SF2">
    <property type="entry name" value="CYSTATIN"/>
    <property type="match status" value="1"/>
</dbReference>
<evidence type="ECO:0000259" key="4">
    <source>
        <dbReference type="Pfam" id="PF00031"/>
    </source>
</evidence>
<comment type="similarity">
    <text evidence="1">Belongs to the cystatin family.</text>
</comment>
<reference evidence="5 6" key="1">
    <citation type="submission" date="2023-08" db="EMBL/GenBank/DDBJ databases">
        <title>A Necator americanus chromosomal reference genome.</title>
        <authorList>
            <person name="Ilik V."/>
            <person name="Petrzelkova K.J."/>
            <person name="Pardy F."/>
            <person name="Fuh T."/>
            <person name="Niatou-Singa F.S."/>
            <person name="Gouil Q."/>
            <person name="Baker L."/>
            <person name="Ritchie M.E."/>
            <person name="Jex A.R."/>
            <person name="Gazzola D."/>
            <person name="Li H."/>
            <person name="Toshio Fujiwara R."/>
            <person name="Zhan B."/>
            <person name="Aroian R.V."/>
            <person name="Pafco B."/>
            <person name="Schwarz E.M."/>
        </authorList>
    </citation>
    <scope>NUCLEOTIDE SEQUENCE [LARGE SCALE GENOMIC DNA]</scope>
    <source>
        <strain evidence="5 6">Aroian</strain>
        <tissue evidence="5">Whole animal</tissue>
    </source>
</reference>
<accession>A0ABR1E807</accession>
<protein>
    <recommendedName>
        <fullName evidence="4">Cystatin domain-containing protein</fullName>
    </recommendedName>
</protein>
<organism evidence="5 6">
    <name type="scientific">Necator americanus</name>
    <name type="common">Human hookworm</name>
    <dbReference type="NCBI Taxonomy" id="51031"/>
    <lineage>
        <taxon>Eukaryota</taxon>
        <taxon>Metazoa</taxon>
        <taxon>Ecdysozoa</taxon>
        <taxon>Nematoda</taxon>
        <taxon>Chromadorea</taxon>
        <taxon>Rhabditida</taxon>
        <taxon>Rhabditina</taxon>
        <taxon>Rhabditomorpha</taxon>
        <taxon>Strongyloidea</taxon>
        <taxon>Ancylostomatidae</taxon>
        <taxon>Bunostominae</taxon>
        <taxon>Necator</taxon>
    </lineage>
</organism>
<dbReference type="EMBL" id="JAVFWL010000005">
    <property type="protein sequence ID" value="KAK6758740.1"/>
    <property type="molecule type" value="Genomic_DNA"/>
</dbReference>
<keyword evidence="6" id="KW-1185">Reference proteome</keyword>
<feature type="domain" description="Cystatin" evidence="4">
    <location>
        <begin position="9"/>
        <end position="82"/>
    </location>
</feature>
<keyword evidence="3" id="KW-0789">Thiol protease inhibitor</keyword>
<keyword evidence="2" id="KW-0646">Protease inhibitor</keyword>
<dbReference type="PANTHER" id="PTHR46186">
    <property type="entry name" value="CYSTATIN"/>
    <property type="match status" value="1"/>
</dbReference>
<evidence type="ECO:0000256" key="1">
    <source>
        <dbReference type="ARBA" id="ARBA00009403"/>
    </source>
</evidence>
<evidence type="ECO:0000256" key="2">
    <source>
        <dbReference type="ARBA" id="ARBA00022690"/>
    </source>
</evidence>
<dbReference type="InterPro" id="IPR000010">
    <property type="entry name" value="Cystatin_dom"/>
</dbReference>